<dbReference type="SUPFAM" id="SSF52540">
    <property type="entry name" value="P-loop containing nucleoside triphosphate hydrolases"/>
    <property type="match status" value="1"/>
</dbReference>
<dbReference type="InterPro" id="IPR002789">
    <property type="entry name" value="HerA_central"/>
</dbReference>
<gene>
    <name evidence="2" type="ORF">GCM10009830_08890</name>
</gene>
<keyword evidence="3" id="KW-1185">Reference proteome</keyword>
<dbReference type="Pfam" id="PF01935">
    <property type="entry name" value="DUF87"/>
    <property type="match status" value="1"/>
</dbReference>
<dbReference type="RefSeq" id="WP_344482233.1">
    <property type="nucleotide sequence ID" value="NZ_BAAAQF010000004.1"/>
</dbReference>
<comment type="caution">
    <text evidence="2">The sequence shown here is derived from an EMBL/GenBank/DDBJ whole genome shotgun (WGS) entry which is preliminary data.</text>
</comment>
<dbReference type="PANTHER" id="PTHR30121:SF6">
    <property type="entry name" value="SLR6007 PROTEIN"/>
    <property type="match status" value="1"/>
</dbReference>
<name>A0ABN2G6F0_9ACTN</name>
<evidence type="ECO:0000259" key="1">
    <source>
        <dbReference type="SMART" id="SM00382"/>
    </source>
</evidence>
<organism evidence="2 3">
    <name type="scientific">Glycomyces endophyticus</name>
    <dbReference type="NCBI Taxonomy" id="480996"/>
    <lineage>
        <taxon>Bacteria</taxon>
        <taxon>Bacillati</taxon>
        <taxon>Actinomycetota</taxon>
        <taxon>Actinomycetes</taxon>
        <taxon>Glycomycetales</taxon>
        <taxon>Glycomycetaceae</taxon>
        <taxon>Glycomyces</taxon>
    </lineage>
</organism>
<dbReference type="Proteomes" id="UP001499851">
    <property type="component" value="Unassembled WGS sequence"/>
</dbReference>
<dbReference type="PANTHER" id="PTHR30121">
    <property type="entry name" value="UNCHARACTERIZED PROTEIN YJGR-RELATED"/>
    <property type="match status" value="1"/>
</dbReference>
<sequence>MSDALEALRRAPSDFAVTPDDIWVENSRPHVEGINETVMKAVEAQIQLAERSPRSSVYGLPVIGEGGRGKSHLLGQTRKQVQDRGGFFVRLNILHLDQFWPNLVGSYLYALNMPHRLAPTGLAYLLDTLAQRARVPDKVRRQILNDRRPDAESASRFIEAVRELDPALGSARWTLKALLYLHSRDEFAASAGDEFLNGGEVDADPELGLPGTNRTPAKGVVRDLSHLMSLCGATVVAVDQVDDIVRASKSGTAERHRENAGQLLDMLGVNLVDVRDETRRTTVVIACLRNTWREFSNYTTATIVQRFEPPARLDDALPSAEVAAALLAAVLEPIYRESGFEPPYPSYPFPARGLAQAVNFSPRQLLRTAGDHIRTCVEAGAVTELERLDVVASPVRGSHAAEEASLADLDEVFARYRSETSREAATDPESEYVKLRPLLGAGLRAYRIEAGRDPETFDVRLSVGEKQGFHAEVHDRAGSRPKRWVFRAISTDHGRAVLHRVRALCHWAKVGEDDPVQDNHAVLWVTASRTGWRRWSAGAQVWEWIGRIRQDGLEVLASEEDYQTFAALERMESEHIPGFEDWLGKRRPASRTYLLQAVFGGPPEARTVIAVPDVPKPTSAPRSQVEKRTVTESRVFIEVPLTQAVANATARGGSINVGALGEGATSTVGAIGEEGTGQVRVAEATAGRVALERRAAPIATRLDHRTVHLDLQAMAKHLGVFAGSGSGKTVLLRRIIETAALQGVSSIVLDPNNDLSRLGQRWPEPPDGWLEGDRAWAEEYARTVDVVVWTPGRNRGRPLSFQPLPDFSAVASDPDEFDIAVDTAVASLVPRARIGKSTPRDDHARAVLKQALAAYARDGSSDFQGFLMFLADLPDGVSAIVKAEDIAAQIASTLQAAVINDRVFGGAGSPLDPGVLLTPPDGKRARISVVNFMGLPTDEQRQGFVNQLELALFSWAKRNPAVDRPLSGLLVLDEAQTLAPSSGSTLCLDSTLALVSQARKYGLGMLFATQAPKGIHNRIVGNCATHWYGRINAPSQIAAATEVAQTKGGSSVDLAHLSAGQFYLAADGSPTERVNVPMCFSHHPSTAPTAEEILAAVHRSGEEPSA</sequence>
<dbReference type="Gene3D" id="3.40.50.300">
    <property type="entry name" value="P-loop containing nucleotide triphosphate hydrolases"/>
    <property type="match status" value="2"/>
</dbReference>
<evidence type="ECO:0000313" key="2">
    <source>
        <dbReference type="EMBL" id="GAA1665532.1"/>
    </source>
</evidence>
<proteinExistence type="predicted"/>
<dbReference type="SMART" id="SM00382">
    <property type="entry name" value="AAA"/>
    <property type="match status" value="1"/>
</dbReference>
<dbReference type="EMBL" id="BAAAQF010000004">
    <property type="protein sequence ID" value="GAA1665532.1"/>
    <property type="molecule type" value="Genomic_DNA"/>
</dbReference>
<feature type="domain" description="AAA+ ATPase" evidence="1">
    <location>
        <begin position="714"/>
        <end position="1032"/>
    </location>
</feature>
<dbReference type="InterPro" id="IPR027417">
    <property type="entry name" value="P-loop_NTPase"/>
</dbReference>
<evidence type="ECO:0000313" key="3">
    <source>
        <dbReference type="Proteomes" id="UP001499851"/>
    </source>
</evidence>
<dbReference type="InterPro" id="IPR003593">
    <property type="entry name" value="AAA+_ATPase"/>
</dbReference>
<protein>
    <submittedName>
        <fullName evidence="2">DUF87 domain-containing protein</fullName>
    </submittedName>
</protein>
<reference evidence="2 3" key="1">
    <citation type="journal article" date="2019" name="Int. J. Syst. Evol. Microbiol.">
        <title>The Global Catalogue of Microorganisms (GCM) 10K type strain sequencing project: providing services to taxonomists for standard genome sequencing and annotation.</title>
        <authorList>
            <consortium name="The Broad Institute Genomics Platform"/>
            <consortium name="The Broad Institute Genome Sequencing Center for Infectious Disease"/>
            <person name="Wu L."/>
            <person name="Ma J."/>
        </authorList>
    </citation>
    <scope>NUCLEOTIDE SEQUENCE [LARGE SCALE GENOMIC DNA]</scope>
    <source>
        <strain evidence="2 3">JCM 16001</strain>
    </source>
</reference>
<accession>A0ABN2G6F0</accession>
<dbReference type="InterPro" id="IPR051162">
    <property type="entry name" value="T4SS_component"/>
</dbReference>